<feature type="domain" description="Phospholipid/glycerol acyltransferase" evidence="2">
    <location>
        <begin position="39"/>
        <end position="195"/>
    </location>
</feature>
<dbReference type="GO" id="GO:0008654">
    <property type="term" value="P:phospholipid biosynthetic process"/>
    <property type="evidence" value="ECO:0007669"/>
    <property type="project" value="TreeGrafter"/>
</dbReference>
<feature type="transmembrane region" description="Helical" evidence="1">
    <location>
        <begin position="390"/>
        <end position="411"/>
    </location>
</feature>
<feature type="transmembrane region" description="Helical" evidence="1">
    <location>
        <begin position="354"/>
        <end position="378"/>
    </location>
</feature>
<dbReference type="GO" id="GO:0004366">
    <property type="term" value="F:glycerol-3-phosphate O-acyltransferase activity"/>
    <property type="evidence" value="ECO:0007669"/>
    <property type="project" value="TreeGrafter"/>
</dbReference>
<dbReference type="OrthoDB" id="1044435at2759"/>
<sequence length="553" mass="61822">MELKLVYRFLRQVSDWVLDNYYSEVVVEGAENVPLHGPVIIASTHPNEMIDIACLAAKMPHRRHLAFWAKVSMFKNPLGRAIMTSSSAIPVRRNPNNLGNGTATGKGMEKGKEKVDLAAEEEELTARANLFRETTQVLRNDGVVGIFPEGTSCTGWRVFQTMPGVAWAALEYTRAVHEEEDAPGVEIVPVSITYTDKSKYLSRVHIRYGKPITTDDYKAELFDENAESNAAAKSVAAKLTAEVEERLVQMTVNAADWDAICATKTAGQILWPKEERLSLDNWVEFQQGFAPKLDEDPDWRPLKHSLCRYHALLLHTGVEHRILDSLVKPTSTGSVLAPAFASVVTSLPFSTLRFAAFLPPLLFVFPAYFTGPLADGLLAKPDEEEGHAQFKAIVGGLGLGVNISLLFGLLWKLQDPGTWGGLWATDKVKKIIQVLGTTYLCTSLLVRWHNLLVKANYRELKRLKTFWKLLRFSLARPAPLSPNQLEPYTKPPHPAINPYIKSRYLTDLPPRPPTPPKISGVRLVLHLLEARRHANAALDSYRPQIQRTWVDSQ</sequence>
<proteinExistence type="predicted"/>
<organism evidence="3 4">
    <name type="scientific">Coprinellus micaceus</name>
    <name type="common">Glistening ink-cap mushroom</name>
    <name type="synonym">Coprinus micaceus</name>
    <dbReference type="NCBI Taxonomy" id="71717"/>
    <lineage>
        <taxon>Eukaryota</taxon>
        <taxon>Fungi</taxon>
        <taxon>Dikarya</taxon>
        <taxon>Basidiomycota</taxon>
        <taxon>Agaricomycotina</taxon>
        <taxon>Agaricomycetes</taxon>
        <taxon>Agaricomycetidae</taxon>
        <taxon>Agaricales</taxon>
        <taxon>Agaricineae</taxon>
        <taxon>Psathyrellaceae</taxon>
        <taxon>Coprinellus</taxon>
    </lineage>
</organism>
<dbReference type="CDD" id="cd07992">
    <property type="entry name" value="LPLAT_AAK14816-like"/>
    <property type="match status" value="1"/>
</dbReference>
<dbReference type="STRING" id="71717.A0A4Y7TAE8"/>
<reference evidence="3 4" key="1">
    <citation type="journal article" date="2019" name="Nat. Ecol. Evol.">
        <title>Megaphylogeny resolves global patterns of mushroom evolution.</title>
        <authorList>
            <person name="Varga T."/>
            <person name="Krizsan K."/>
            <person name="Foldi C."/>
            <person name="Dima B."/>
            <person name="Sanchez-Garcia M."/>
            <person name="Sanchez-Ramirez S."/>
            <person name="Szollosi G.J."/>
            <person name="Szarkandi J.G."/>
            <person name="Papp V."/>
            <person name="Albert L."/>
            <person name="Andreopoulos W."/>
            <person name="Angelini C."/>
            <person name="Antonin V."/>
            <person name="Barry K.W."/>
            <person name="Bougher N.L."/>
            <person name="Buchanan P."/>
            <person name="Buyck B."/>
            <person name="Bense V."/>
            <person name="Catcheside P."/>
            <person name="Chovatia M."/>
            <person name="Cooper J."/>
            <person name="Damon W."/>
            <person name="Desjardin D."/>
            <person name="Finy P."/>
            <person name="Geml J."/>
            <person name="Haridas S."/>
            <person name="Hughes K."/>
            <person name="Justo A."/>
            <person name="Karasinski D."/>
            <person name="Kautmanova I."/>
            <person name="Kiss B."/>
            <person name="Kocsube S."/>
            <person name="Kotiranta H."/>
            <person name="LaButti K.M."/>
            <person name="Lechner B.E."/>
            <person name="Liimatainen K."/>
            <person name="Lipzen A."/>
            <person name="Lukacs Z."/>
            <person name="Mihaltcheva S."/>
            <person name="Morgado L.N."/>
            <person name="Niskanen T."/>
            <person name="Noordeloos M.E."/>
            <person name="Ohm R.A."/>
            <person name="Ortiz-Santana B."/>
            <person name="Ovrebo C."/>
            <person name="Racz N."/>
            <person name="Riley R."/>
            <person name="Savchenko A."/>
            <person name="Shiryaev A."/>
            <person name="Soop K."/>
            <person name="Spirin V."/>
            <person name="Szebenyi C."/>
            <person name="Tomsovsky M."/>
            <person name="Tulloss R.E."/>
            <person name="Uehling J."/>
            <person name="Grigoriev I.V."/>
            <person name="Vagvolgyi C."/>
            <person name="Papp T."/>
            <person name="Martin F.M."/>
            <person name="Miettinen O."/>
            <person name="Hibbett D.S."/>
            <person name="Nagy L.G."/>
        </authorList>
    </citation>
    <scope>NUCLEOTIDE SEQUENCE [LARGE SCALE GENOMIC DNA]</scope>
    <source>
        <strain evidence="3 4">FP101781</strain>
    </source>
</reference>
<dbReference type="InterPro" id="IPR002123">
    <property type="entry name" value="Plipid/glycerol_acylTrfase"/>
</dbReference>
<evidence type="ECO:0000259" key="2">
    <source>
        <dbReference type="SMART" id="SM00563"/>
    </source>
</evidence>
<evidence type="ECO:0000256" key="1">
    <source>
        <dbReference type="SAM" id="Phobius"/>
    </source>
</evidence>
<keyword evidence="4" id="KW-1185">Reference proteome</keyword>
<evidence type="ECO:0000313" key="3">
    <source>
        <dbReference type="EMBL" id="TEB30908.1"/>
    </source>
</evidence>
<gene>
    <name evidence="3" type="ORF">FA13DRAFT_1764336</name>
</gene>
<dbReference type="Pfam" id="PF01553">
    <property type="entry name" value="Acyltransferase"/>
    <property type="match status" value="1"/>
</dbReference>
<dbReference type="Proteomes" id="UP000298030">
    <property type="component" value="Unassembled WGS sequence"/>
</dbReference>
<dbReference type="PANTHER" id="PTHR31605">
    <property type="entry name" value="GLYCEROL-3-PHOSPHATE O-ACYLTRANSFERASE 1"/>
    <property type="match status" value="1"/>
</dbReference>
<name>A0A4Y7TAE8_COPMI</name>
<accession>A0A4Y7TAE8</accession>
<keyword evidence="1" id="KW-0812">Transmembrane</keyword>
<dbReference type="AlphaFoldDB" id="A0A4Y7TAE8"/>
<dbReference type="PANTHER" id="PTHR31605:SF0">
    <property type="entry name" value="GLYCEROL-3-PHOSPHATE O-ACYLTRANSFERASE 1"/>
    <property type="match status" value="1"/>
</dbReference>
<dbReference type="SUPFAM" id="SSF69593">
    <property type="entry name" value="Glycerol-3-phosphate (1)-acyltransferase"/>
    <property type="match status" value="1"/>
</dbReference>
<comment type="caution">
    <text evidence="3">The sequence shown here is derived from an EMBL/GenBank/DDBJ whole genome shotgun (WGS) entry which is preliminary data.</text>
</comment>
<dbReference type="EMBL" id="QPFP01000021">
    <property type="protein sequence ID" value="TEB30908.1"/>
    <property type="molecule type" value="Genomic_DNA"/>
</dbReference>
<evidence type="ECO:0000313" key="4">
    <source>
        <dbReference type="Proteomes" id="UP000298030"/>
    </source>
</evidence>
<dbReference type="GO" id="GO:0016287">
    <property type="term" value="F:glycerone-phosphate O-acyltransferase activity"/>
    <property type="evidence" value="ECO:0007669"/>
    <property type="project" value="TreeGrafter"/>
</dbReference>
<dbReference type="InterPro" id="IPR052744">
    <property type="entry name" value="GPAT/DAPAT"/>
</dbReference>
<keyword evidence="1" id="KW-0472">Membrane</keyword>
<feature type="transmembrane region" description="Helical" evidence="1">
    <location>
        <begin position="431"/>
        <end position="453"/>
    </location>
</feature>
<protein>
    <recommendedName>
        <fullName evidence="2">Phospholipid/glycerol acyltransferase domain-containing protein</fullName>
    </recommendedName>
</protein>
<keyword evidence="1" id="KW-1133">Transmembrane helix</keyword>
<dbReference type="SMART" id="SM00563">
    <property type="entry name" value="PlsC"/>
    <property type="match status" value="1"/>
</dbReference>